<proteinExistence type="predicted"/>
<dbReference type="Gene3D" id="3.20.20.150">
    <property type="entry name" value="Divalent-metal-dependent TIM barrel enzymes"/>
    <property type="match status" value="1"/>
</dbReference>
<dbReference type="InterPro" id="IPR013022">
    <property type="entry name" value="Xyl_isomerase-like_TIM-brl"/>
</dbReference>
<dbReference type="AlphaFoldDB" id="A0A6C0EMV4"/>
<accession>A0A6C0EMV4</accession>
<name>A0A6C0EMV4_9ZZZZ</name>
<dbReference type="EMBL" id="MN738902">
    <property type="protein sequence ID" value="QHT30506.1"/>
    <property type="molecule type" value="Genomic_DNA"/>
</dbReference>
<evidence type="ECO:0000259" key="1">
    <source>
        <dbReference type="Pfam" id="PF01261"/>
    </source>
</evidence>
<dbReference type="SMART" id="SM00518">
    <property type="entry name" value="AP2Ec"/>
    <property type="match status" value="1"/>
</dbReference>
<dbReference type="Pfam" id="PF01261">
    <property type="entry name" value="AP_endonuc_2"/>
    <property type="match status" value="1"/>
</dbReference>
<sequence>MIIGAHISRETTIIKTMEQITMNGGNALQIFTSNPRSLNITNYDKYLYESHLIKRYCKINKFFLIVHSPYAFNIAKHFISGKKQLEITDTIVFNDLITANIIGAVGYVIHVGKSTTGTIQESLLIMKNNIKNIINEMIIHNIKTILLLETPAGQGTELLKDFTDFLNFYYSFTSDERKLFKICIDTCHIWNAGYELNEIVSLIPDKDDILCIHLNNSKNIKGANVDRHEYLFEGKIHPPLLKEFVKNFDNSIIIIEKPSDEYKKEISYISNI</sequence>
<dbReference type="PANTHER" id="PTHR21445:SF0">
    <property type="entry name" value="APURINIC-APYRIMIDINIC ENDONUCLEASE"/>
    <property type="match status" value="1"/>
</dbReference>
<feature type="domain" description="Xylose isomerase-like TIM barrel" evidence="1">
    <location>
        <begin position="24"/>
        <end position="269"/>
    </location>
</feature>
<protein>
    <recommendedName>
        <fullName evidence="1">Xylose isomerase-like TIM barrel domain-containing protein</fullName>
    </recommendedName>
</protein>
<dbReference type="SUPFAM" id="SSF51658">
    <property type="entry name" value="Xylose isomerase-like"/>
    <property type="match status" value="1"/>
</dbReference>
<dbReference type="PROSITE" id="PS51432">
    <property type="entry name" value="AP_NUCLEASE_F2_4"/>
    <property type="match status" value="1"/>
</dbReference>
<reference evidence="2" key="1">
    <citation type="journal article" date="2020" name="Nature">
        <title>Giant virus diversity and host interactions through global metagenomics.</title>
        <authorList>
            <person name="Schulz F."/>
            <person name="Roux S."/>
            <person name="Paez-Espino D."/>
            <person name="Jungbluth S."/>
            <person name="Walsh D.A."/>
            <person name="Denef V.J."/>
            <person name="McMahon K.D."/>
            <person name="Konstantinidis K.T."/>
            <person name="Eloe-Fadrosh E.A."/>
            <person name="Kyrpides N.C."/>
            <person name="Woyke T."/>
        </authorList>
    </citation>
    <scope>NUCLEOTIDE SEQUENCE</scope>
    <source>
        <strain evidence="2">GVMAG-M-3300009151-35</strain>
    </source>
</reference>
<dbReference type="GO" id="GO:0006284">
    <property type="term" value="P:base-excision repair"/>
    <property type="evidence" value="ECO:0007669"/>
    <property type="project" value="TreeGrafter"/>
</dbReference>
<dbReference type="InterPro" id="IPR001719">
    <property type="entry name" value="AP_endonuc_2"/>
</dbReference>
<dbReference type="GO" id="GO:0003906">
    <property type="term" value="F:DNA-(apurinic or apyrimidinic site) endonuclease activity"/>
    <property type="evidence" value="ECO:0007669"/>
    <property type="project" value="TreeGrafter"/>
</dbReference>
<dbReference type="GO" id="GO:0008270">
    <property type="term" value="F:zinc ion binding"/>
    <property type="evidence" value="ECO:0007669"/>
    <property type="project" value="InterPro"/>
</dbReference>
<dbReference type="PANTHER" id="PTHR21445">
    <property type="entry name" value="ENDONUCLEASE IV ENDODEOXYRIBONUCLEASE IV"/>
    <property type="match status" value="1"/>
</dbReference>
<dbReference type="GO" id="GO:0003677">
    <property type="term" value="F:DNA binding"/>
    <property type="evidence" value="ECO:0007669"/>
    <property type="project" value="InterPro"/>
</dbReference>
<evidence type="ECO:0000313" key="2">
    <source>
        <dbReference type="EMBL" id="QHT30506.1"/>
    </source>
</evidence>
<dbReference type="InterPro" id="IPR036237">
    <property type="entry name" value="Xyl_isomerase-like_sf"/>
</dbReference>
<organism evidence="2">
    <name type="scientific">viral metagenome</name>
    <dbReference type="NCBI Taxonomy" id="1070528"/>
    <lineage>
        <taxon>unclassified sequences</taxon>
        <taxon>metagenomes</taxon>
        <taxon>organismal metagenomes</taxon>
    </lineage>
</organism>
<dbReference type="GO" id="GO:0008081">
    <property type="term" value="F:phosphoric diester hydrolase activity"/>
    <property type="evidence" value="ECO:0007669"/>
    <property type="project" value="TreeGrafter"/>
</dbReference>